<comment type="similarity">
    <text evidence="1">Belongs to the glycosyltransferase 2 family. WaaE/KdtX subfamily.</text>
</comment>
<dbReference type="Pfam" id="PF00535">
    <property type="entry name" value="Glycos_transf_2"/>
    <property type="match status" value="1"/>
</dbReference>
<dbReference type="Proteomes" id="UP000238701">
    <property type="component" value="Unassembled WGS sequence"/>
</dbReference>
<dbReference type="EMBL" id="OMOD01000127">
    <property type="protein sequence ID" value="SPF41020.1"/>
    <property type="molecule type" value="Genomic_DNA"/>
</dbReference>
<dbReference type="SUPFAM" id="SSF53448">
    <property type="entry name" value="Nucleotide-diphospho-sugar transferases"/>
    <property type="match status" value="1"/>
</dbReference>
<accession>A0A2U3KN86</accession>
<dbReference type="AlphaFoldDB" id="A0A2U3KN86"/>
<proteinExistence type="inferred from homology"/>
<organism evidence="3 4">
    <name type="scientific">Candidatus Sulfotelmatobacter kueseliae</name>
    <dbReference type="NCBI Taxonomy" id="2042962"/>
    <lineage>
        <taxon>Bacteria</taxon>
        <taxon>Pseudomonadati</taxon>
        <taxon>Acidobacteriota</taxon>
        <taxon>Terriglobia</taxon>
        <taxon>Terriglobales</taxon>
        <taxon>Candidatus Korobacteraceae</taxon>
        <taxon>Candidatus Sulfotelmatobacter</taxon>
    </lineage>
</organism>
<dbReference type="OrthoDB" id="9815923at2"/>
<dbReference type="PANTHER" id="PTHR43630">
    <property type="entry name" value="POLY-BETA-1,6-N-ACETYL-D-GLUCOSAMINE SYNTHASE"/>
    <property type="match status" value="1"/>
</dbReference>
<dbReference type="GO" id="GO:0016740">
    <property type="term" value="F:transferase activity"/>
    <property type="evidence" value="ECO:0007669"/>
    <property type="project" value="UniProtKB-KW"/>
</dbReference>
<evidence type="ECO:0000256" key="1">
    <source>
        <dbReference type="ARBA" id="ARBA00038494"/>
    </source>
</evidence>
<dbReference type="InterPro" id="IPR029044">
    <property type="entry name" value="Nucleotide-diphossugar_trans"/>
</dbReference>
<dbReference type="Gene3D" id="3.90.550.10">
    <property type="entry name" value="Spore Coat Polysaccharide Biosynthesis Protein SpsA, Chain A"/>
    <property type="match status" value="1"/>
</dbReference>
<sequence>MTISVAIAAMDEEANIGRTLASVRWADEIVLVDSGSRDRTCEIAREHGARVIAEPWRGYVAQKQYAIELCTKDWILLLDADEEVSPGLAEEIRAAIADPNAASGYRLPRKNLFLGRWMRHGGFYPDPKLRLFRRGQGFVTGHDPHDRCELMPGVPQDAPQRTRQFKNALVHYTYPNLTLYIAHMNRYSSLGAQLAVSKGHRSFSFINIALRPLATFMYNYFFRLGFLDGREGLLLHMYHALYVSWKYAKAWELSRNNRTQPD</sequence>
<protein>
    <submittedName>
        <fullName evidence="3">Glycosyl transferase, group 2 family</fullName>
    </submittedName>
</protein>
<dbReference type="CDD" id="cd02511">
    <property type="entry name" value="Beta4Glucosyltransferase"/>
    <property type="match status" value="1"/>
</dbReference>
<evidence type="ECO:0000259" key="2">
    <source>
        <dbReference type="Pfam" id="PF00535"/>
    </source>
</evidence>
<evidence type="ECO:0000313" key="4">
    <source>
        <dbReference type="Proteomes" id="UP000238701"/>
    </source>
</evidence>
<keyword evidence="3" id="KW-0808">Transferase</keyword>
<name>A0A2U3KN86_9BACT</name>
<dbReference type="InterPro" id="IPR001173">
    <property type="entry name" value="Glyco_trans_2-like"/>
</dbReference>
<feature type="domain" description="Glycosyltransferase 2-like" evidence="2">
    <location>
        <begin position="4"/>
        <end position="146"/>
    </location>
</feature>
<dbReference type="PANTHER" id="PTHR43630:SF2">
    <property type="entry name" value="GLYCOSYLTRANSFERASE"/>
    <property type="match status" value="1"/>
</dbReference>
<gene>
    <name evidence="3" type="ORF">SBA1_340061</name>
</gene>
<evidence type="ECO:0000313" key="3">
    <source>
        <dbReference type="EMBL" id="SPF41020.1"/>
    </source>
</evidence>
<reference evidence="4" key="1">
    <citation type="submission" date="2018-02" db="EMBL/GenBank/DDBJ databases">
        <authorList>
            <person name="Hausmann B."/>
        </authorList>
    </citation>
    <scope>NUCLEOTIDE SEQUENCE [LARGE SCALE GENOMIC DNA]</scope>
    <source>
        <strain evidence="4">Peat soil MAG SbA1</strain>
    </source>
</reference>